<reference evidence="2" key="2">
    <citation type="journal article" date="2018" name="DNA Res.">
        <title>Comparative genome and transcriptome analyses reveal adaptations to opportunistic infections in woody plant degrading pathogens of Botryosphaeriaceae.</title>
        <authorList>
            <person name="Yan J.Y."/>
            <person name="Zhao W.S."/>
            <person name="Chen Z."/>
            <person name="Xing Q.K."/>
            <person name="Zhang W."/>
            <person name="Chethana K.W.T."/>
            <person name="Xue M.F."/>
            <person name="Xu J.P."/>
            <person name="Phillips A.J.L."/>
            <person name="Wang Y."/>
            <person name="Liu J.H."/>
            <person name="Liu M."/>
            <person name="Zhou Y."/>
            <person name="Jayawardena R.S."/>
            <person name="Manawasinghe I.S."/>
            <person name="Huang J.B."/>
            <person name="Qiao G.H."/>
            <person name="Fu C.Y."/>
            <person name="Guo F.F."/>
            <person name="Dissanayake A.J."/>
            <person name="Peng Y.L."/>
            <person name="Hyde K.D."/>
            <person name="Li X.H."/>
        </authorList>
    </citation>
    <scope>NUCLEOTIDE SEQUENCE</scope>
    <source>
        <strain evidence="2">CSS-01s</strain>
    </source>
</reference>
<feature type="region of interest" description="Disordered" evidence="1">
    <location>
        <begin position="149"/>
        <end position="181"/>
    </location>
</feature>
<evidence type="ECO:0000256" key="1">
    <source>
        <dbReference type="SAM" id="MobiDB-lite"/>
    </source>
</evidence>
<reference evidence="2" key="1">
    <citation type="submission" date="2016-08" db="EMBL/GenBank/DDBJ databases">
        <authorList>
            <person name="Yan J."/>
        </authorList>
    </citation>
    <scope>NUCLEOTIDE SEQUENCE</scope>
    <source>
        <strain evidence="2">CSS-01s</strain>
    </source>
</reference>
<gene>
    <name evidence="2" type="ORF">BFW01_g1211</name>
</gene>
<name>A0A8H7IS50_9PEZI</name>
<evidence type="ECO:0000313" key="3">
    <source>
        <dbReference type="Proteomes" id="UP000627934"/>
    </source>
</evidence>
<dbReference type="EMBL" id="MDYX01000041">
    <property type="protein sequence ID" value="KAF9630649.1"/>
    <property type="molecule type" value="Genomic_DNA"/>
</dbReference>
<dbReference type="Proteomes" id="UP000627934">
    <property type="component" value="Unassembled WGS sequence"/>
</dbReference>
<accession>A0A8H7IS50</accession>
<organism evidence="2 3">
    <name type="scientific">Lasiodiplodia theobromae</name>
    <dbReference type="NCBI Taxonomy" id="45133"/>
    <lineage>
        <taxon>Eukaryota</taxon>
        <taxon>Fungi</taxon>
        <taxon>Dikarya</taxon>
        <taxon>Ascomycota</taxon>
        <taxon>Pezizomycotina</taxon>
        <taxon>Dothideomycetes</taxon>
        <taxon>Dothideomycetes incertae sedis</taxon>
        <taxon>Botryosphaeriales</taxon>
        <taxon>Botryosphaeriaceae</taxon>
        <taxon>Lasiodiplodia</taxon>
    </lineage>
</organism>
<evidence type="ECO:0000313" key="2">
    <source>
        <dbReference type="EMBL" id="KAF9630649.1"/>
    </source>
</evidence>
<feature type="compositionally biased region" description="Low complexity" evidence="1">
    <location>
        <begin position="149"/>
        <end position="161"/>
    </location>
</feature>
<proteinExistence type="predicted"/>
<comment type="caution">
    <text evidence="2">The sequence shown here is derived from an EMBL/GenBank/DDBJ whole genome shotgun (WGS) entry which is preliminary data.</text>
</comment>
<dbReference type="AlphaFoldDB" id="A0A8H7IS50"/>
<protein>
    <submittedName>
        <fullName evidence="2">Uncharacterized protein</fullName>
    </submittedName>
</protein>
<sequence length="181" mass="20192">MTGLYNGHEDTFFEWYMVGKTTGRVIRDAECTPYMEALYANVRLTYPSYRFDTAPMPIPNSTVFFARNYNAFSSAFRGVFPAPMNFLLHNGSIPPEADPTRIDPFFRALIWGPDGIRISEFSDPSKINTTLIPGIERLRARQLAQLLSGTPTAAPTPQKAPCSTTTQTARPRRTCTTSSPT</sequence>